<comment type="caution">
    <text evidence="10">The sequence shown here is derived from an EMBL/GenBank/DDBJ whole genome shotgun (WGS) entry which is preliminary data.</text>
</comment>
<evidence type="ECO:0000259" key="9">
    <source>
        <dbReference type="Pfam" id="PF25087"/>
    </source>
</evidence>
<keyword evidence="4 7" id="KW-0677">Repeat</keyword>
<dbReference type="GO" id="GO:0043886">
    <property type="term" value="F:structural constituent of carboxysome shell"/>
    <property type="evidence" value="ECO:0007669"/>
    <property type="project" value="UniProtKB-ARBA"/>
</dbReference>
<organism evidence="10 11">
    <name type="scientific">Lusitaniella coriacea LEGE 07157</name>
    <dbReference type="NCBI Taxonomy" id="945747"/>
    <lineage>
        <taxon>Bacteria</taxon>
        <taxon>Bacillati</taxon>
        <taxon>Cyanobacteriota</taxon>
        <taxon>Cyanophyceae</taxon>
        <taxon>Spirulinales</taxon>
        <taxon>Lusitaniellaceae</taxon>
        <taxon>Lusitaniella</taxon>
    </lineage>
</organism>
<dbReference type="Pfam" id="PF04613">
    <property type="entry name" value="LpxD"/>
    <property type="match status" value="1"/>
</dbReference>
<dbReference type="CDD" id="cd03352">
    <property type="entry name" value="LbH_LpxD"/>
    <property type="match status" value="1"/>
</dbReference>
<feature type="domain" description="UDP-3-O-[3-hydroxymyristoyl] glucosamine N-acyltransferase non-repeat region" evidence="8">
    <location>
        <begin position="27"/>
        <end position="99"/>
    </location>
</feature>
<dbReference type="PANTHER" id="PTHR43378">
    <property type="entry name" value="UDP-3-O-ACYLGLUCOSAMINE N-ACYLTRANSFERASE"/>
    <property type="match status" value="1"/>
</dbReference>
<comment type="function">
    <text evidence="7">Catalyzes the N-acylation of UDP-3-O-acylglucosamine using 3-hydroxyacyl-ACP as the acyl donor. Is involved in the biosynthesis of lipid A, a phosphorylated glycolipid that anchors the lipopolysaccharide to the outer membrane of the cell.</text>
</comment>
<evidence type="ECO:0000256" key="5">
    <source>
        <dbReference type="ARBA" id="ARBA00023098"/>
    </source>
</evidence>
<dbReference type="UniPathway" id="UPA00973"/>
<feature type="domain" description="Mannose-1-phosphate guanyltransferase C-terminal" evidence="9">
    <location>
        <begin position="111"/>
        <end position="190"/>
    </location>
</feature>
<evidence type="ECO:0000256" key="7">
    <source>
        <dbReference type="HAMAP-Rule" id="MF_00523"/>
    </source>
</evidence>
<dbReference type="InterPro" id="IPR001451">
    <property type="entry name" value="Hexapep"/>
</dbReference>
<sequence length="347" mass="37073">MKFSEVVEKLSDATVEGSSLTTHENCNPQIQGVASVREATPGTLSYIEGGKYAEMVETTKASALILPLDEMLQERAIAREIAWISVSDPKWLFAQAVKLFYKPYLPQPGIHPTAVIDPTANIGKACSIGAHAVIEANVKIGDNVCIFPNVTIYPDVEIGDRAILHANCTIHERTRIGNDCTIQSNAAIGAEGFGFVPTSKGWIKMEQSGITILEDGVEIGCNSCVDRPPVGETRIGRNTKIDNLVQIGHGCQVGDGCMMSAQVGLAGRARIGDRVILAGQAGVSNDITIGDGAIASGKSGVTRDVPPGQTVSGFPAIAHRLWSKTSVLQMRLPEIYQAIKKLQKEKK</sequence>
<dbReference type="AlphaFoldDB" id="A0A8J7DZ25"/>
<dbReference type="PANTHER" id="PTHR43378:SF2">
    <property type="entry name" value="UDP-3-O-ACYLGLUCOSAMINE N-ACYLTRANSFERASE 1, MITOCHONDRIAL-RELATED"/>
    <property type="match status" value="1"/>
</dbReference>
<dbReference type="InterPro" id="IPR007691">
    <property type="entry name" value="LpxD"/>
</dbReference>
<keyword evidence="3 7" id="KW-0808">Transferase</keyword>
<dbReference type="GO" id="GO:0016410">
    <property type="term" value="F:N-acyltransferase activity"/>
    <property type="evidence" value="ECO:0007669"/>
    <property type="project" value="InterPro"/>
</dbReference>
<dbReference type="EC" id="2.3.1.191" evidence="7"/>
<evidence type="ECO:0000256" key="2">
    <source>
        <dbReference type="ARBA" id="ARBA00022556"/>
    </source>
</evidence>
<evidence type="ECO:0000256" key="4">
    <source>
        <dbReference type="ARBA" id="ARBA00022737"/>
    </source>
</evidence>
<reference evidence="10" key="1">
    <citation type="submission" date="2020-10" db="EMBL/GenBank/DDBJ databases">
        <authorList>
            <person name="Castelo-Branco R."/>
            <person name="Eusebio N."/>
            <person name="Adriana R."/>
            <person name="Vieira A."/>
            <person name="Brugerolle De Fraissinette N."/>
            <person name="Rezende De Castro R."/>
            <person name="Schneider M.P."/>
            <person name="Vasconcelos V."/>
            <person name="Leao P.N."/>
        </authorList>
    </citation>
    <scope>NUCLEOTIDE SEQUENCE</scope>
    <source>
        <strain evidence="10">LEGE 07157</strain>
    </source>
</reference>
<keyword evidence="1 7" id="KW-0444">Lipid biosynthesis</keyword>
<dbReference type="NCBIfam" id="TIGR01853">
    <property type="entry name" value="lipid_A_lpxD"/>
    <property type="match status" value="1"/>
</dbReference>
<evidence type="ECO:0000313" key="10">
    <source>
        <dbReference type="EMBL" id="MBE9118206.1"/>
    </source>
</evidence>
<dbReference type="GO" id="GO:0103118">
    <property type="term" value="F:UDP-3-O-[(3R)-3-hydroxyacyl]-glucosamine N-acyltransferase activity"/>
    <property type="evidence" value="ECO:0007669"/>
    <property type="project" value="UniProtKB-EC"/>
</dbReference>
<keyword evidence="5 7" id="KW-0443">Lipid metabolism</keyword>
<comment type="pathway">
    <text evidence="7">Bacterial outer membrane biogenesis; LPS lipid A biosynthesis.</text>
</comment>
<dbReference type="RefSeq" id="WP_194031294.1">
    <property type="nucleotide sequence ID" value="NZ_JADEWZ010000040.1"/>
</dbReference>
<dbReference type="HAMAP" id="MF_00523">
    <property type="entry name" value="LpxD"/>
    <property type="match status" value="1"/>
</dbReference>
<dbReference type="Pfam" id="PF25087">
    <property type="entry name" value="GMPPB_C"/>
    <property type="match status" value="1"/>
</dbReference>
<evidence type="ECO:0000313" key="11">
    <source>
        <dbReference type="Proteomes" id="UP000654482"/>
    </source>
</evidence>
<dbReference type="Pfam" id="PF00132">
    <property type="entry name" value="Hexapep"/>
    <property type="match status" value="1"/>
</dbReference>
<keyword evidence="11" id="KW-1185">Reference proteome</keyword>
<proteinExistence type="inferred from homology"/>
<dbReference type="InterPro" id="IPR020573">
    <property type="entry name" value="UDP_GlcNAc_AcTrfase_non-rep"/>
</dbReference>
<dbReference type="GO" id="GO:0016020">
    <property type="term" value="C:membrane"/>
    <property type="evidence" value="ECO:0007669"/>
    <property type="project" value="GOC"/>
</dbReference>
<dbReference type="GO" id="GO:0031470">
    <property type="term" value="C:carboxysome"/>
    <property type="evidence" value="ECO:0007669"/>
    <property type="project" value="UniProtKB-ARBA"/>
</dbReference>
<feature type="active site" description="Proton acceptor" evidence="7">
    <location>
        <position position="249"/>
    </location>
</feature>
<dbReference type="Gene3D" id="3.40.1390.10">
    <property type="entry name" value="MurE/MurF, N-terminal domain"/>
    <property type="match status" value="1"/>
</dbReference>
<dbReference type="InterPro" id="IPR056729">
    <property type="entry name" value="GMPPB_C"/>
</dbReference>
<evidence type="ECO:0000256" key="6">
    <source>
        <dbReference type="ARBA" id="ARBA00023315"/>
    </source>
</evidence>
<comment type="catalytic activity">
    <reaction evidence="7">
        <text>a UDP-3-O-[(3R)-3-hydroxyacyl]-alpha-D-glucosamine + a (3R)-hydroxyacyl-[ACP] = a UDP-2-N,3-O-bis[(3R)-3-hydroxyacyl]-alpha-D-glucosamine + holo-[ACP] + H(+)</text>
        <dbReference type="Rhea" id="RHEA:53836"/>
        <dbReference type="Rhea" id="RHEA-COMP:9685"/>
        <dbReference type="Rhea" id="RHEA-COMP:9945"/>
        <dbReference type="ChEBI" id="CHEBI:15378"/>
        <dbReference type="ChEBI" id="CHEBI:64479"/>
        <dbReference type="ChEBI" id="CHEBI:78827"/>
        <dbReference type="ChEBI" id="CHEBI:137740"/>
        <dbReference type="ChEBI" id="CHEBI:137748"/>
        <dbReference type="EC" id="2.3.1.191"/>
    </reaction>
</comment>
<dbReference type="EMBL" id="JADEWZ010000040">
    <property type="protein sequence ID" value="MBE9118206.1"/>
    <property type="molecule type" value="Genomic_DNA"/>
</dbReference>
<evidence type="ECO:0000256" key="1">
    <source>
        <dbReference type="ARBA" id="ARBA00022516"/>
    </source>
</evidence>
<gene>
    <name evidence="7 10" type="primary">lpxD</name>
    <name evidence="10" type="ORF">IQ249_20130</name>
</gene>
<evidence type="ECO:0000259" key="8">
    <source>
        <dbReference type="Pfam" id="PF04613"/>
    </source>
</evidence>
<accession>A0A8J7DZ25</accession>
<comment type="similarity">
    <text evidence="7">Belongs to the transferase hexapeptide repeat family. LpxD subfamily.</text>
</comment>
<keyword evidence="2 7" id="KW-0441">Lipid A biosynthesis</keyword>
<dbReference type="SUPFAM" id="SSF51161">
    <property type="entry name" value="Trimeric LpxA-like enzymes"/>
    <property type="match status" value="1"/>
</dbReference>
<comment type="subunit">
    <text evidence="7">Homotrimer.</text>
</comment>
<dbReference type="NCBIfam" id="NF002060">
    <property type="entry name" value="PRK00892.1"/>
    <property type="match status" value="1"/>
</dbReference>
<dbReference type="Gene3D" id="2.160.10.10">
    <property type="entry name" value="Hexapeptide repeat proteins"/>
    <property type="match status" value="1"/>
</dbReference>
<name>A0A8J7DZ25_9CYAN</name>
<dbReference type="GO" id="GO:0009245">
    <property type="term" value="P:lipid A biosynthetic process"/>
    <property type="evidence" value="ECO:0007669"/>
    <property type="project" value="UniProtKB-UniRule"/>
</dbReference>
<dbReference type="InterPro" id="IPR011004">
    <property type="entry name" value="Trimer_LpxA-like_sf"/>
</dbReference>
<keyword evidence="6 7" id="KW-0012">Acyltransferase</keyword>
<dbReference type="Proteomes" id="UP000654482">
    <property type="component" value="Unassembled WGS sequence"/>
</dbReference>
<evidence type="ECO:0000256" key="3">
    <source>
        <dbReference type="ARBA" id="ARBA00022679"/>
    </source>
</evidence>
<protein>
    <recommendedName>
        <fullName evidence="7">UDP-3-O-acylglucosamine N-acyltransferase</fullName>
        <ecNumber evidence="7">2.3.1.191</ecNumber>
    </recommendedName>
</protein>